<dbReference type="RefSeq" id="WP_147121871.1">
    <property type="nucleotide sequence ID" value="NZ_VOPY01000001.1"/>
</dbReference>
<dbReference type="Proteomes" id="UP000321129">
    <property type="component" value="Unassembled WGS sequence"/>
</dbReference>
<gene>
    <name evidence="2" type="ORF">FSZ31_04755</name>
</gene>
<keyword evidence="3" id="KW-1185">Reference proteome</keyword>
<reference evidence="2 3" key="1">
    <citation type="submission" date="2019-08" db="EMBL/GenBank/DDBJ databases">
        <title>Sphingorhabdus soil sp. nov., isolated from arctic soil.</title>
        <authorList>
            <person name="Liu Y."/>
        </authorList>
    </citation>
    <scope>NUCLEOTIDE SEQUENCE [LARGE SCALE GENOMIC DNA]</scope>
    <source>
        <strain evidence="2 3">D-2Q-5-6</strain>
    </source>
</reference>
<feature type="compositionally biased region" description="Polar residues" evidence="1">
    <location>
        <begin position="1"/>
        <end position="13"/>
    </location>
</feature>
<organism evidence="2 3">
    <name type="scientific">Flavisphingopyxis soli</name>
    <dbReference type="NCBI Taxonomy" id="2601267"/>
    <lineage>
        <taxon>Bacteria</taxon>
        <taxon>Pseudomonadati</taxon>
        <taxon>Pseudomonadota</taxon>
        <taxon>Alphaproteobacteria</taxon>
        <taxon>Sphingomonadales</taxon>
        <taxon>Sphingopyxidaceae</taxon>
        <taxon>Flavisphingopyxis</taxon>
    </lineage>
</organism>
<sequence>MTEPTKTQDTDTIPTPHGIEPVENRPDVGTTTPDAYPDDEDAGPGSGGGGKPDYGSPKR</sequence>
<comment type="caution">
    <text evidence="2">The sequence shown here is derived from an EMBL/GenBank/DDBJ whole genome shotgun (WGS) entry which is preliminary data.</text>
</comment>
<evidence type="ECO:0000313" key="3">
    <source>
        <dbReference type="Proteomes" id="UP000321129"/>
    </source>
</evidence>
<name>A0A5C6UNA2_9SPHN</name>
<evidence type="ECO:0000313" key="2">
    <source>
        <dbReference type="EMBL" id="TXC74034.1"/>
    </source>
</evidence>
<proteinExistence type="predicted"/>
<feature type="region of interest" description="Disordered" evidence="1">
    <location>
        <begin position="1"/>
        <end position="59"/>
    </location>
</feature>
<accession>A0A5C6UNA2</accession>
<dbReference type="AlphaFoldDB" id="A0A5C6UNA2"/>
<evidence type="ECO:0000256" key="1">
    <source>
        <dbReference type="SAM" id="MobiDB-lite"/>
    </source>
</evidence>
<dbReference type="EMBL" id="VOPY01000001">
    <property type="protein sequence ID" value="TXC74034.1"/>
    <property type="molecule type" value="Genomic_DNA"/>
</dbReference>
<protein>
    <submittedName>
        <fullName evidence="2">Uncharacterized protein</fullName>
    </submittedName>
</protein>